<dbReference type="RefSeq" id="WP_044619566.1">
    <property type="nucleotide sequence ID" value="NZ_CP007142.1"/>
</dbReference>
<evidence type="ECO:0000256" key="1">
    <source>
        <dbReference type="SAM" id="SignalP"/>
    </source>
</evidence>
<feature type="chain" id="PRO_5002183858" evidence="1">
    <location>
        <begin position="27"/>
        <end position="545"/>
    </location>
</feature>
<dbReference type="AlphaFoldDB" id="A0A0C5VTD9"/>
<dbReference type="OrthoDB" id="6301205at2"/>
<evidence type="ECO:0000313" key="2">
    <source>
        <dbReference type="EMBL" id="AJQ97952.1"/>
    </source>
</evidence>
<sequence length="545" mass="61026">MKHGIKKTLVALAVAAGTMLPAFSWAASNCSDDDIIENRLPAITFVPFSRTNPETNLPYDYNDTIEITLEDGSTKTVNALEYLDELDDTESSLNAWGYSLREDGTPTISQLNYCFESLQDQAGLIDEQIREEHPGNMMDDLSWKEKWDLIKKAYEQQAPSWDDLYAMADNEDYEVYLPEVPKYTAPTVTFEPRPIEFSKEKTHTFYTGSMKGFSVGIFPYYKFGASKVEAVAEAGVKVDGSLAGQWTGNIATVKLHGRSPGSGPMKVDFTASALDGKITWNKPLVEYGSLRYEDSIKDGITKSVKYRFAVGPIPMSAELGMSGEVGYRWGFELYALQVGAWTGPWAALDAWAQVGVDVWIGGAGVGGQLTIAHYSLTLQGSGQFEWVEEPQIRFQIAALSDLNLLSGDIYAFAWIKYPSPTWKNPFRLKKKEWRHSFFSWTGYHNQGTLFDYSAVYNRYGLVAQGDLSIEDIAEVDLVNREAAIEQAEMDVAQEAHYLAQSVYNMLNQNDSRNIPQVAGQIVSASETTRANIDEYWQLMSEWIEL</sequence>
<protein>
    <submittedName>
        <fullName evidence="2">Uncharacterized protein</fullName>
    </submittedName>
</protein>
<dbReference type="Proteomes" id="UP000032266">
    <property type="component" value="Chromosome"/>
</dbReference>
<dbReference type="EMBL" id="CP007142">
    <property type="protein sequence ID" value="AJQ97952.1"/>
    <property type="molecule type" value="Genomic_DNA"/>
</dbReference>
<reference evidence="2 3" key="1">
    <citation type="submission" date="2014-01" db="EMBL/GenBank/DDBJ databases">
        <title>Full genme sequencing of cellulolytic bacterium Gynuella sunshinyii YC6258T gen. nov., sp. nov.</title>
        <authorList>
            <person name="Khan H."/>
            <person name="Chung E.J."/>
            <person name="Chung Y.R."/>
        </authorList>
    </citation>
    <scope>NUCLEOTIDE SEQUENCE [LARGE SCALE GENOMIC DNA]</scope>
    <source>
        <strain evidence="2 3">YC6258</strain>
    </source>
</reference>
<dbReference type="STRING" id="1445510.YC6258_05928"/>
<organism evidence="2 3">
    <name type="scientific">Gynuella sunshinyii YC6258</name>
    <dbReference type="NCBI Taxonomy" id="1445510"/>
    <lineage>
        <taxon>Bacteria</taxon>
        <taxon>Pseudomonadati</taxon>
        <taxon>Pseudomonadota</taxon>
        <taxon>Gammaproteobacteria</taxon>
        <taxon>Oceanospirillales</taxon>
        <taxon>Saccharospirillaceae</taxon>
        <taxon>Gynuella</taxon>
    </lineage>
</organism>
<dbReference type="KEGG" id="gsn:YC6258_05928"/>
<evidence type="ECO:0000313" key="3">
    <source>
        <dbReference type="Proteomes" id="UP000032266"/>
    </source>
</evidence>
<gene>
    <name evidence="2" type="ORF">YC6258_05928</name>
</gene>
<keyword evidence="3" id="KW-1185">Reference proteome</keyword>
<name>A0A0C5VTD9_9GAMM</name>
<dbReference type="HOGENOM" id="CLU_499453_0_0_6"/>
<feature type="signal peptide" evidence="1">
    <location>
        <begin position="1"/>
        <end position="26"/>
    </location>
</feature>
<keyword evidence="1" id="KW-0732">Signal</keyword>
<accession>A0A0C5VTD9</accession>
<proteinExistence type="predicted"/>